<keyword evidence="15" id="KW-0137">Centromere</keyword>
<accession>A0AAN6IRE3</accession>
<organism evidence="18 19">
    <name type="scientific">Exophiala dermatitidis</name>
    <name type="common">Black yeast-like fungus</name>
    <name type="synonym">Wangiella dermatitidis</name>
    <dbReference type="NCBI Taxonomy" id="5970"/>
    <lineage>
        <taxon>Eukaryota</taxon>
        <taxon>Fungi</taxon>
        <taxon>Dikarya</taxon>
        <taxon>Ascomycota</taxon>
        <taxon>Pezizomycotina</taxon>
        <taxon>Eurotiomycetes</taxon>
        <taxon>Chaetothyriomycetidae</taxon>
        <taxon>Chaetothyriales</taxon>
        <taxon>Herpotrichiellaceae</taxon>
        <taxon>Exophiala</taxon>
    </lineage>
</organism>
<evidence type="ECO:0000313" key="19">
    <source>
        <dbReference type="Proteomes" id="UP001161757"/>
    </source>
</evidence>
<comment type="similarity">
    <text evidence="4">Belongs to the DASH complex DAD1 family.</text>
</comment>
<keyword evidence="14" id="KW-0131">Cell cycle</keyword>
<evidence type="ECO:0000256" key="2">
    <source>
        <dbReference type="ARBA" id="ARBA00004186"/>
    </source>
</evidence>
<name>A0AAN6IRE3_EXODE</name>
<dbReference type="GO" id="GO:0044732">
    <property type="term" value="C:mitotic spindle pole body"/>
    <property type="evidence" value="ECO:0007669"/>
    <property type="project" value="TreeGrafter"/>
</dbReference>
<evidence type="ECO:0000256" key="11">
    <source>
        <dbReference type="ARBA" id="ARBA00022838"/>
    </source>
</evidence>
<dbReference type="Pfam" id="PF08649">
    <property type="entry name" value="DASH_Dad1"/>
    <property type="match status" value="1"/>
</dbReference>
<dbReference type="GO" id="GO:0051301">
    <property type="term" value="P:cell division"/>
    <property type="evidence" value="ECO:0007669"/>
    <property type="project" value="UniProtKB-KW"/>
</dbReference>
<evidence type="ECO:0000256" key="7">
    <source>
        <dbReference type="ARBA" id="ARBA00022490"/>
    </source>
</evidence>
<dbReference type="InterPro" id="IPR013958">
    <property type="entry name" value="DASH_Dad1"/>
</dbReference>
<comment type="subcellular location">
    <subcellularLocation>
        <location evidence="3">Chromosome</location>
        <location evidence="3">Centromere</location>
        <location evidence="3">Kinetochore</location>
    </subcellularLocation>
    <subcellularLocation>
        <location evidence="2">Cytoplasm</location>
        <location evidence="2">Cytoskeleton</location>
        <location evidence="2">Spindle</location>
    </subcellularLocation>
    <subcellularLocation>
        <location evidence="1">Nucleus</location>
    </subcellularLocation>
</comment>
<evidence type="ECO:0000256" key="6">
    <source>
        <dbReference type="ARBA" id="ARBA00022454"/>
    </source>
</evidence>
<sequence>MAPGGTTDDGAARPSSEFEIRRAALVGEIGESLEQVLAQINALNRSLEGIIEIGNEFSSVESLWSQFEKVMGRDQEENAHGQATGAEGQEQETTDDGNRDSTRDRDHHGE</sequence>
<keyword evidence="10" id="KW-0498">Mitosis</keyword>
<evidence type="ECO:0000256" key="14">
    <source>
        <dbReference type="ARBA" id="ARBA00023306"/>
    </source>
</evidence>
<keyword evidence="12" id="KW-0206">Cytoskeleton</keyword>
<keyword evidence="9" id="KW-0493">Microtubule</keyword>
<evidence type="ECO:0000256" key="8">
    <source>
        <dbReference type="ARBA" id="ARBA00022618"/>
    </source>
</evidence>
<dbReference type="Proteomes" id="UP001161757">
    <property type="component" value="Unassembled WGS sequence"/>
</dbReference>
<feature type="region of interest" description="Disordered" evidence="17">
    <location>
        <begin position="71"/>
        <end position="110"/>
    </location>
</feature>
<evidence type="ECO:0000256" key="4">
    <source>
        <dbReference type="ARBA" id="ARBA00010146"/>
    </source>
</evidence>
<proteinExistence type="inferred from homology"/>
<evidence type="ECO:0000256" key="13">
    <source>
        <dbReference type="ARBA" id="ARBA00023242"/>
    </source>
</evidence>
<evidence type="ECO:0000256" key="17">
    <source>
        <dbReference type="SAM" id="MobiDB-lite"/>
    </source>
</evidence>
<keyword evidence="7" id="KW-0963">Cytoplasm</keyword>
<keyword evidence="11" id="KW-0995">Kinetochore</keyword>
<evidence type="ECO:0000256" key="3">
    <source>
        <dbReference type="ARBA" id="ARBA00004629"/>
    </source>
</evidence>
<keyword evidence="13" id="KW-0539">Nucleus</keyword>
<dbReference type="AlphaFoldDB" id="A0AAN6IRE3"/>
<dbReference type="GO" id="GO:0051010">
    <property type="term" value="F:microtubule plus-end binding"/>
    <property type="evidence" value="ECO:0007669"/>
    <property type="project" value="TreeGrafter"/>
</dbReference>
<dbReference type="GO" id="GO:0072686">
    <property type="term" value="C:mitotic spindle"/>
    <property type="evidence" value="ECO:0007669"/>
    <property type="project" value="InterPro"/>
</dbReference>
<evidence type="ECO:0000256" key="5">
    <source>
        <dbReference type="ARBA" id="ARBA00020261"/>
    </source>
</evidence>
<keyword evidence="6" id="KW-0158">Chromosome</keyword>
<evidence type="ECO:0000313" key="18">
    <source>
        <dbReference type="EMBL" id="KAJ8987750.1"/>
    </source>
</evidence>
<feature type="compositionally biased region" description="Basic and acidic residues" evidence="17">
    <location>
        <begin position="96"/>
        <end position="110"/>
    </location>
</feature>
<keyword evidence="8" id="KW-0132">Cell division</keyword>
<gene>
    <name evidence="18" type="primary">DAD1</name>
    <name evidence="18" type="ORF">HRR80_008110</name>
</gene>
<evidence type="ECO:0000256" key="1">
    <source>
        <dbReference type="ARBA" id="ARBA00004123"/>
    </source>
</evidence>
<dbReference type="EMBL" id="JAJGCB010000022">
    <property type="protein sequence ID" value="KAJ8987750.1"/>
    <property type="molecule type" value="Genomic_DNA"/>
</dbReference>
<dbReference type="GO" id="GO:0005876">
    <property type="term" value="C:spindle microtubule"/>
    <property type="evidence" value="ECO:0007669"/>
    <property type="project" value="TreeGrafter"/>
</dbReference>
<evidence type="ECO:0000256" key="15">
    <source>
        <dbReference type="ARBA" id="ARBA00023328"/>
    </source>
</evidence>
<dbReference type="PANTHER" id="PTHR28025">
    <property type="entry name" value="DASH COMPLEX SUBUNIT DAD1"/>
    <property type="match status" value="1"/>
</dbReference>
<comment type="caution">
    <text evidence="18">The sequence shown here is derived from an EMBL/GenBank/DDBJ whole genome shotgun (WGS) entry which is preliminary data.</text>
</comment>
<dbReference type="GO" id="GO:0042729">
    <property type="term" value="C:DASH complex"/>
    <property type="evidence" value="ECO:0007669"/>
    <property type="project" value="InterPro"/>
</dbReference>
<evidence type="ECO:0000256" key="9">
    <source>
        <dbReference type="ARBA" id="ARBA00022701"/>
    </source>
</evidence>
<evidence type="ECO:0000256" key="16">
    <source>
        <dbReference type="ARBA" id="ARBA00030566"/>
    </source>
</evidence>
<evidence type="ECO:0000256" key="10">
    <source>
        <dbReference type="ARBA" id="ARBA00022776"/>
    </source>
</evidence>
<evidence type="ECO:0000256" key="12">
    <source>
        <dbReference type="ARBA" id="ARBA00023212"/>
    </source>
</evidence>
<reference evidence="18" key="1">
    <citation type="submission" date="2023-01" db="EMBL/GenBank/DDBJ databases">
        <title>Exophiala dermititidis isolated from Cystic Fibrosis Patient.</title>
        <authorList>
            <person name="Kurbessoian T."/>
            <person name="Crocker A."/>
            <person name="Murante D."/>
            <person name="Hogan D.A."/>
            <person name="Stajich J.E."/>
        </authorList>
    </citation>
    <scope>NUCLEOTIDE SEQUENCE</scope>
    <source>
        <strain evidence="18">Ex8</strain>
    </source>
</reference>
<protein>
    <recommendedName>
        <fullName evidence="5">DASH complex subunit DAD1</fullName>
    </recommendedName>
    <alternativeName>
        <fullName evidence="16">Outer kinetochore protein DAD1</fullName>
    </alternativeName>
</protein>
<dbReference type="PANTHER" id="PTHR28025:SF1">
    <property type="entry name" value="DASH COMPLEX SUBUNIT DAD1"/>
    <property type="match status" value="1"/>
</dbReference>